<dbReference type="Gene3D" id="3.40.50.720">
    <property type="entry name" value="NAD(P)-binding Rossmann-like Domain"/>
    <property type="match status" value="1"/>
</dbReference>
<evidence type="ECO:0000256" key="1">
    <source>
        <dbReference type="ARBA" id="ARBA00006484"/>
    </source>
</evidence>
<protein>
    <submittedName>
        <fullName evidence="3">Gluconate 5-dehydrogenase</fullName>
        <ecNumber evidence="3">1.1.1.69</ecNumber>
    </submittedName>
</protein>
<dbReference type="SMART" id="SM00822">
    <property type="entry name" value="PKS_KR"/>
    <property type="match status" value="1"/>
</dbReference>
<dbReference type="GO" id="GO:0030497">
    <property type="term" value="P:fatty acid elongation"/>
    <property type="evidence" value="ECO:0007669"/>
    <property type="project" value="TreeGrafter"/>
</dbReference>
<dbReference type="RefSeq" id="WP_050663283.1">
    <property type="nucleotide sequence ID" value="NZ_CP118494.1"/>
</dbReference>
<reference evidence="4" key="1">
    <citation type="submission" date="2015-07" db="EMBL/GenBank/DDBJ databases">
        <title>Draft Genome Sequence of Roseovarius tolerans EL-164, a producer of N-Acylated Alanine Methyl Esters (NAMEs).</title>
        <authorList>
            <person name="Voget S."/>
            <person name="Bruns H."/>
            <person name="Wagner-Doebler I."/>
            <person name="Schulz S."/>
            <person name="Daniel R."/>
        </authorList>
    </citation>
    <scope>NUCLEOTIDE SEQUENCE [LARGE SCALE GENOMIC DNA]</scope>
    <source>
        <strain evidence="4">EL-164</strain>
    </source>
</reference>
<dbReference type="EMBL" id="LGVV01000033">
    <property type="protein sequence ID" value="KNX41031.1"/>
    <property type="molecule type" value="Genomic_DNA"/>
</dbReference>
<evidence type="ECO:0000313" key="4">
    <source>
        <dbReference type="Proteomes" id="UP000037046"/>
    </source>
</evidence>
<dbReference type="PANTHER" id="PTHR42760:SF40">
    <property type="entry name" value="3-OXOACYL-[ACYL-CARRIER-PROTEIN] REDUCTASE, CHLOROPLASTIC"/>
    <property type="match status" value="1"/>
</dbReference>
<dbReference type="PRINTS" id="PR00081">
    <property type="entry name" value="GDHRDH"/>
</dbReference>
<accession>A0A0L6CTJ5</accession>
<dbReference type="PROSITE" id="PS00061">
    <property type="entry name" value="ADH_SHORT"/>
    <property type="match status" value="1"/>
</dbReference>
<dbReference type="Proteomes" id="UP000037046">
    <property type="component" value="Unassembled WGS sequence"/>
</dbReference>
<dbReference type="InterPro" id="IPR057326">
    <property type="entry name" value="KR_dom"/>
</dbReference>
<keyword evidence="4" id="KW-1185">Reference proteome</keyword>
<keyword evidence="3" id="KW-0560">Oxidoreductase</keyword>
<dbReference type="SUPFAM" id="SSF51735">
    <property type="entry name" value="NAD(P)-binding Rossmann-fold domains"/>
    <property type="match status" value="1"/>
</dbReference>
<dbReference type="PRINTS" id="PR00080">
    <property type="entry name" value="SDRFAMILY"/>
</dbReference>
<dbReference type="AlphaFoldDB" id="A0A0L6CTJ5"/>
<comment type="similarity">
    <text evidence="1">Belongs to the short-chain dehydrogenases/reductases (SDR) family.</text>
</comment>
<dbReference type="InterPro" id="IPR036291">
    <property type="entry name" value="NAD(P)-bd_dom_sf"/>
</dbReference>
<comment type="caution">
    <text evidence="3">The sequence shown here is derived from an EMBL/GenBank/DDBJ whole genome shotgun (WGS) entry which is preliminary data.</text>
</comment>
<feature type="domain" description="Ketoreductase" evidence="2">
    <location>
        <begin position="11"/>
        <end position="187"/>
    </location>
</feature>
<dbReference type="PANTHER" id="PTHR42760">
    <property type="entry name" value="SHORT-CHAIN DEHYDROGENASES/REDUCTASES FAMILY MEMBER"/>
    <property type="match status" value="1"/>
</dbReference>
<dbReference type="FunFam" id="3.40.50.720:FF:000084">
    <property type="entry name" value="Short-chain dehydrogenase reductase"/>
    <property type="match status" value="1"/>
</dbReference>
<gene>
    <name evidence="3" type="primary">gno</name>
    <name evidence="3" type="ORF">ROTO_24070</name>
</gene>
<dbReference type="InterPro" id="IPR020904">
    <property type="entry name" value="Sc_DH/Rdtase_CS"/>
</dbReference>
<sequence length="251" mass="25992">MADDLFSVKGRIACVTGASSGLGRHAALVLARAGARVVGVARREAALRDWAAEVGDHAAYVVADVADRDALPETVAAIRASFGAPQIVVHAAGVNTRQAADEVTPEGWDATLALNLTAPFFLTQALVPGMRADGWGRVVNFASLQTTRAFPGGIAYGASKAGIAQLTRAMAEAWSRDGITANAIGPGFFPTELTQAVFGDADRAARNAAQTCIGRNGDLSDMDGPLLFLCSEASRYVTGQVLMVDGGFTAK</sequence>
<dbReference type="STRING" id="74031.SAMN04488077_102281"/>
<dbReference type="OrthoDB" id="9796652at2"/>
<dbReference type="PATRIC" id="fig|74031.6.peg.2459"/>
<organism evidence="3 4">
    <name type="scientific">Roseovarius tolerans</name>
    <dbReference type="NCBI Taxonomy" id="74031"/>
    <lineage>
        <taxon>Bacteria</taxon>
        <taxon>Pseudomonadati</taxon>
        <taxon>Pseudomonadota</taxon>
        <taxon>Alphaproteobacteria</taxon>
        <taxon>Rhodobacterales</taxon>
        <taxon>Roseobacteraceae</taxon>
        <taxon>Roseovarius</taxon>
    </lineage>
</organism>
<dbReference type="Pfam" id="PF13561">
    <property type="entry name" value="adh_short_C2"/>
    <property type="match status" value="1"/>
</dbReference>
<evidence type="ECO:0000313" key="3">
    <source>
        <dbReference type="EMBL" id="KNX41031.1"/>
    </source>
</evidence>
<dbReference type="InterPro" id="IPR002347">
    <property type="entry name" value="SDR_fam"/>
</dbReference>
<proteinExistence type="inferred from homology"/>
<evidence type="ECO:0000259" key="2">
    <source>
        <dbReference type="SMART" id="SM00822"/>
    </source>
</evidence>
<name>A0A0L6CTJ5_9RHOB</name>
<dbReference type="GO" id="GO:0008874">
    <property type="term" value="F:gluconate 5-dehydrogenase activity"/>
    <property type="evidence" value="ECO:0007669"/>
    <property type="project" value="UniProtKB-EC"/>
</dbReference>
<dbReference type="EC" id="1.1.1.69" evidence="3"/>